<evidence type="ECO:0000256" key="1">
    <source>
        <dbReference type="SAM" id="MobiDB-lite"/>
    </source>
</evidence>
<sequence length="252" mass="27345">MESLSAERGRRSVPPTADDRQPTRPIQLGAAGSARAGLPGMPSRSRLQVPSDRDDQDVANVAVACRPPWKVVGNVPSDGYRPLQPLARCHRWAQICARAPVVKKRYSDSACPTLARLLALERVMGALLGQGITRRRVNANERRSTQPSEARGPPPRHRPLREVACSEKNRSDTQDDRSLRPLPAQARGDGPPWPWRTQQHRAACPRARPKPSGIPLQGAEERCRSSRQRTSRSSAGGPATTSGARAPAAAAP</sequence>
<evidence type="ECO:0000313" key="2">
    <source>
        <dbReference type="EMBL" id="MBB6398623.1"/>
    </source>
</evidence>
<feature type="region of interest" description="Disordered" evidence="1">
    <location>
        <begin position="135"/>
        <end position="252"/>
    </location>
</feature>
<reference evidence="2 3" key="1">
    <citation type="submission" date="2020-08" db="EMBL/GenBank/DDBJ databases">
        <title>Sequencing the genomes of 1000 actinobacteria strains.</title>
        <authorList>
            <person name="Klenk H.-P."/>
        </authorList>
    </citation>
    <scope>NUCLEOTIDE SEQUENCE [LARGE SCALE GENOMIC DNA]</scope>
    <source>
        <strain evidence="2 3">DSM 43675</strain>
    </source>
</reference>
<comment type="caution">
    <text evidence="2">The sequence shown here is derived from an EMBL/GenBank/DDBJ whole genome shotgun (WGS) entry which is preliminary data.</text>
</comment>
<evidence type="ECO:0000313" key="3">
    <source>
        <dbReference type="Proteomes" id="UP000546324"/>
    </source>
</evidence>
<gene>
    <name evidence="2" type="ORF">BKA00_005537</name>
</gene>
<protein>
    <submittedName>
        <fullName evidence="2">Uncharacterized protein</fullName>
    </submittedName>
</protein>
<feature type="compositionally biased region" description="Low complexity" evidence="1">
    <location>
        <begin position="231"/>
        <end position="252"/>
    </location>
</feature>
<proteinExistence type="predicted"/>
<dbReference type="EMBL" id="JACHMQ010000001">
    <property type="protein sequence ID" value="MBB6398623.1"/>
    <property type="molecule type" value="Genomic_DNA"/>
</dbReference>
<organism evidence="2 3">
    <name type="scientific">Actinomadura coerulea</name>
    <dbReference type="NCBI Taxonomy" id="46159"/>
    <lineage>
        <taxon>Bacteria</taxon>
        <taxon>Bacillati</taxon>
        <taxon>Actinomycetota</taxon>
        <taxon>Actinomycetes</taxon>
        <taxon>Streptosporangiales</taxon>
        <taxon>Thermomonosporaceae</taxon>
        <taxon>Actinomadura</taxon>
    </lineage>
</organism>
<accession>A0A7X0G379</accession>
<dbReference type="Proteomes" id="UP000546324">
    <property type="component" value="Unassembled WGS sequence"/>
</dbReference>
<keyword evidence="3" id="KW-1185">Reference proteome</keyword>
<dbReference type="AlphaFoldDB" id="A0A7X0G379"/>
<feature type="compositionally biased region" description="Basic and acidic residues" evidence="1">
    <location>
        <begin position="160"/>
        <end position="179"/>
    </location>
</feature>
<feature type="compositionally biased region" description="Basic and acidic residues" evidence="1">
    <location>
        <begin position="1"/>
        <end position="10"/>
    </location>
</feature>
<feature type="region of interest" description="Disordered" evidence="1">
    <location>
        <begin position="1"/>
        <end position="54"/>
    </location>
</feature>
<name>A0A7X0G379_9ACTN</name>